<reference evidence="2 3" key="1">
    <citation type="submission" date="2016-11" db="EMBL/GenBank/DDBJ databases">
        <title>The macronuclear genome of Stentor coeruleus: a giant cell with tiny introns.</title>
        <authorList>
            <person name="Slabodnick M."/>
            <person name="Ruby J.G."/>
            <person name="Reiff S.B."/>
            <person name="Swart E.C."/>
            <person name="Gosai S."/>
            <person name="Prabakaran S."/>
            <person name="Witkowska E."/>
            <person name="Larue G.E."/>
            <person name="Fisher S."/>
            <person name="Freeman R.M."/>
            <person name="Gunawardena J."/>
            <person name="Chu W."/>
            <person name="Stover N.A."/>
            <person name="Gregory B.D."/>
            <person name="Nowacki M."/>
            <person name="Derisi J."/>
            <person name="Roy S.W."/>
            <person name="Marshall W.F."/>
            <person name="Sood P."/>
        </authorList>
    </citation>
    <scope>NUCLEOTIDE SEQUENCE [LARGE SCALE GENOMIC DNA]</scope>
    <source>
        <strain evidence="2">WM001</strain>
    </source>
</reference>
<organism evidence="2 3">
    <name type="scientific">Stentor coeruleus</name>
    <dbReference type="NCBI Taxonomy" id="5963"/>
    <lineage>
        <taxon>Eukaryota</taxon>
        <taxon>Sar</taxon>
        <taxon>Alveolata</taxon>
        <taxon>Ciliophora</taxon>
        <taxon>Postciliodesmatophora</taxon>
        <taxon>Heterotrichea</taxon>
        <taxon>Heterotrichida</taxon>
        <taxon>Stentoridae</taxon>
        <taxon>Stentor</taxon>
    </lineage>
</organism>
<evidence type="ECO:0000256" key="1">
    <source>
        <dbReference type="SAM" id="SignalP"/>
    </source>
</evidence>
<sequence length="452" mass="52246">MRVCVFISLSILSILILSCLMPLIDNFSSVYPDILLIEGIKNSNDPPLLSALLKTLQHFEGKSKEAKTSEKPLYDESTFVVSVLSQNNTLNLLLIKNELSLENLASPIITNLQMIERSLDDFFNPPGTGWHDLWKSSILGNVYFISSSNGIYDLIIVFQVNLPQGTSQYFRYYPERSRPEYYDYQLPASNQILCLSIYKDIIVYSVDQGFYLYHTLKKVIDQNGNISWEEINHGENHNRKDFGFSETTGVKIINSNESIYLLRSLVKANEWLTSSQLEFSILKFENSDWVNMGILYNLTLNDYSIDPRNTDDLKAIPRIRVSKGDSIYIGHYGMTLLYIREFQSYFQAYHLIAGYMMYFNKVDISENGEFGIFSIPGYLEKEKLKYVQVQQFNESVYEKSFEIALDHLPSVLLEKTIRDFKIIQRNKDVHVLIFYSNGAVVLIDFKQTNLEK</sequence>
<dbReference type="AlphaFoldDB" id="A0A1R2BPE0"/>
<feature type="signal peptide" evidence="1">
    <location>
        <begin position="1"/>
        <end position="26"/>
    </location>
</feature>
<proteinExistence type="predicted"/>
<comment type="caution">
    <text evidence="2">The sequence shown here is derived from an EMBL/GenBank/DDBJ whole genome shotgun (WGS) entry which is preliminary data.</text>
</comment>
<accession>A0A1R2BPE0</accession>
<evidence type="ECO:0000313" key="3">
    <source>
        <dbReference type="Proteomes" id="UP000187209"/>
    </source>
</evidence>
<evidence type="ECO:0000313" key="2">
    <source>
        <dbReference type="EMBL" id="OMJ78673.1"/>
    </source>
</evidence>
<dbReference type="EMBL" id="MPUH01000510">
    <property type="protein sequence ID" value="OMJ78673.1"/>
    <property type="molecule type" value="Genomic_DNA"/>
</dbReference>
<gene>
    <name evidence="2" type="ORF">SteCoe_21480</name>
</gene>
<keyword evidence="1" id="KW-0732">Signal</keyword>
<feature type="chain" id="PRO_5012051361" evidence="1">
    <location>
        <begin position="27"/>
        <end position="452"/>
    </location>
</feature>
<dbReference type="PROSITE" id="PS51257">
    <property type="entry name" value="PROKAR_LIPOPROTEIN"/>
    <property type="match status" value="1"/>
</dbReference>
<name>A0A1R2BPE0_9CILI</name>
<protein>
    <submittedName>
        <fullName evidence="2">Uncharacterized protein</fullName>
    </submittedName>
</protein>
<dbReference type="Proteomes" id="UP000187209">
    <property type="component" value="Unassembled WGS sequence"/>
</dbReference>
<keyword evidence="3" id="KW-1185">Reference proteome</keyword>